<dbReference type="NCBIfam" id="NF038032">
    <property type="entry name" value="CehA_McbA_metalo"/>
    <property type="match status" value="1"/>
</dbReference>
<dbReference type="InterPro" id="IPR016195">
    <property type="entry name" value="Pol/histidinol_Pase-like"/>
</dbReference>
<reference evidence="2 3" key="1">
    <citation type="submission" date="2021-03" db="EMBL/GenBank/DDBJ databases">
        <title>Thermosipho ferrireducens sp.nov., an anaerobic thermophilic iron-reducing bacterium isolated from a deep-sea hydrothermal sulfide deposits.</title>
        <authorList>
            <person name="Zeng X."/>
            <person name="Chen Y."/>
            <person name="Shao Z."/>
        </authorList>
    </citation>
    <scope>NUCLEOTIDE SEQUENCE [LARGE SCALE GENOMIC DNA]</scope>
    <source>
        <strain evidence="2 3">JL129W03</strain>
    </source>
</reference>
<dbReference type="InterPro" id="IPR029062">
    <property type="entry name" value="Class_I_gatase-like"/>
</dbReference>
<keyword evidence="3" id="KW-1185">Reference proteome</keyword>
<name>A0ABX7S6C2_9BACT</name>
<dbReference type="InterPro" id="IPR052018">
    <property type="entry name" value="PHP_domain"/>
</dbReference>
<evidence type="ECO:0000313" key="3">
    <source>
        <dbReference type="Proteomes" id="UP000671862"/>
    </source>
</evidence>
<dbReference type="RefSeq" id="WP_207566847.1">
    <property type="nucleotide sequence ID" value="NZ_CP071446.1"/>
</dbReference>
<dbReference type="SUPFAM" id="SSF89550">
    <property type="entry name" value="PHP domain-like"/>
    <property type="match status" value="1"/>
</dbReference>
<evidence type="ECO:0000313" key="2">
    <source>
        <dbReference type="EMBL" id="QTA38126.1"/>
    </source>
</evidence>
<dbReference type="InterPro" id="IPR003141">
    <property type="entry name" value="Pol/His_phosphatase_N"/>
</dbReference>
<dbReference type="EMBL" id="CP071446">
    <property type="protein sequence ID" value="QTA38126.1"/>
    <property type="molecule type" value="Genomic_DNA"/>
</dbReference>
<dbReference type="SUPFAM" id="SSF52317">
    <property type="entry name" value="Class I glutamine amidotransferase-like"/>
    <property type="match status" value="1"/>
</dbReference>
<proteinExistence type="predicted"/>
<protein>
    <submittedName>
        <fullName evidence="2">CehA/McbA family metallohydrolase</fullName>
    </submittedName>
</protein>
<dbReference type="Gene3D" id="3.20.20.140">
    <property type="entry name" value="Metal-dependent hydrolases"/>
    <property type="match status" value="1"/>
</dbReference>
<organism evidence="2 3">
    <name type="scientific">Thermosipho ferrireducens</name>
    <dbReference type="NCBI Taxonomy" id="2571116"/>
    <lineage>
        <taxon>Bacteria</taxon>
        <taxon>Thermotogati</taxon>
        <taxon>Thermotogota</taxon>
        <taxon>Thermotogae</taxon>
        <taxon>Thermotogales</taxon>
        <taxon>Fervidobacteriaceae</taxon>
        <taxon>Thermosipho</taxon>
    </lineage>
</organism>
<sequence>MVKKLFIIFIAVISVVSFAGIYYGNLHAHTTYSDGSKTPEYAYNYAKNFVDVQAITDHAYYFTQLIDGKTKPYLTKLAAASATVPGEFVALQGFEWTSGIGHINVYESTKWLSRAQDDSLEGFYSWLAKNRKLAQFNHPIKTFGNFRDFEYFPEADKYVNLIEVGNGNWALGDVISPEMFKNYILALNNGWHLGATVGQDNHKPNWGSANDSRVGIIADTLSYDDIMNALWNRHTFGTEDKNVKIDFSYKHYIMGDIVYNPPKKVVLSFNYEDENDPMSYFALISQSGTVVEDYPDVSNYATRIEVELPDGYEWFFVYVRQNDSQEIITAPIWFQNESSVYVNNIRINQQKLFVGDDAGIFFDVYNVTDKPVKINLEVVDNETIISNKTLSFGPYEVKKSSVKLYNLSQGMHKIKFTINGVSVQSIVLLVNEKVGKTVMIDTLHENDYIDELKQLAPLMEKSGYNVIYPKKMLTKLSKVDILIIPTPKKDGFDFAKDLLPPELNALNSFKGEIILIPGSDEVYKKLYLEKIKGNVNVMDFAELPEYFNLPEVKKTDTVIIDVGHFNDYTQDKLTKLENYLKSKGLKVVYVQKLENLKADVLIISNGKDFSEVEIQNIVKFVQNGGKLIISGKSDFRNGGNTKDLNEILSALKAPFKFNDDQVIDATNNYGAPYKVLANDVRFYSPCSIIVSGDAQILIESFTAKSEDKDGNGDAVPVSRIILAAKSNIGNGVVIALGKAVFSDYDFDYNKEFIANIFDY</sequence>
<dbReference type="PANTHER" id="PTHR42924">
    <property type="entry name" value="EXONUCLEASE"/>
    <property type="match status" value="1"/>
</dbReference>
<feature type="domain" description="Polymerase/histidinol phosphatase N-terminal" evidence="1">
    <location>
        <begin position="24"/>
        <end position="100"/>
    </location>
</feature>
<dbReference type="Proteomes" id="UP000671862">
    <property type="component" value="Chromosome"/>
</dbReference>
<accession>A0ABX7S6C2</accession>
<gene>
    <name evidence="2" type="ORF">JYK00_00865</name>
</gene>
<evidence type="ECO:0000259" key="1">
    <source>
        <dbReference type="SMART" id="SM00481"/>
    </source>
</evidence>
<dbReference type="SMART" id="SM00481">
    <property type="entry name" value="POLIIIAc"/>
    <property type="match status" value="1"/>
</dbReference>
<dbReference type="PANTHER" id="PTHR42924:SF3">
    <property type="entry name" value="POLYMERASE_HISTIDINOL PHOSPHATASE N-TERMINAL DOMAIN-CONTAINING PROTEIN"/>
    <property type="match status" value="1"/>
</dbReference>